<gene>
    <name evidence="4" type="ORF">BD311DRAFT_811128</name>
</gene>
<sequence>MFKVKSPTSLSIHALIILSLPLCAVAQYEDSWEHETGSNTPGAVIAGIVIAVFVAIFFIGVCSCSSCRRRRGLAILPLFRSRDATASNRNQSPYSASYLASQQQAWGGQPTSARTHPQEPAPPPPYPGKQEDYEGQEDSDYGYTIPPLRVASRTSGGSVQPLKSILRTPPAAHLPSYSHSPER</sequence>
<keyword evidence="2" id="KW-1133">Transmembrane helix</keyword>
<feature type="region of interest" description="Disordered" evidence="1">
    <location>
        <begin position="105"/>
        <end position="183"/>
    </location>
</feature>
<feature type="compositionally biased region" description="Polar residues" evidence="1">
    <location>
        <begin position="105"/>
        <end position="115"/>
    </location>
</feature>
<keyword evidence="3" id="KW-0732">Signal</keyword>
<evidence type="ECO:0000256" key="2">
    <source>
        <dbReference type="SAM" id="Phobius"/>
    </source>
</evidence>
<feature type="signal peptide" evidence="3">
    <location>
        <begin position="1"/>
        <end position="26"/>
    </location>
</feature>
<organism evidence="4">
    <name type="scientific">Dichomitus squalens</name>
    <dbReference type="NCBI Taxonomy" id="114155"/>
    <lineage>
        <taxon>Eukaryota</taxon>
        <taxon>Fungi</taxon>
        <taxon>Dikarya</taxon>
        <taxon>Basidiomycota</taxon>
        <taxon>Agaricomycotina</taxon>
        <taxon>Agaricomycetes</taxon>
        <taxon>Polyporales</taxon>
        <taxon>Polyporaceae</taxon>
        <taxon>Dichomitus</taxon>
    </lineage>
</organism>
<evidence type="ECO:0000256" key="1">
    <source>
        <dbReference type="SAM" id="MobiDB-lite"/>
    </source>
</evidence>
<dbReference type="AlphaFoldDB" id="A0A4Q9M7J8"/>
<dbReference type="EMBL" id="ML143522">
    <property type="protein sequence ID" value="TBU22899.1"/>
    <property type="molecule type" value="Genomic_DNA"/>
</dbReference>
<accession>A0A4Q9M7J8</accession>
<proteinExistence type="predicted"/>
<evidence type="ECO:0000313" key="4">
    <source>
        <dbReference type="EMBL" id="TBU22899.1"/>
    </source>
</evidence>
<keyword evidence="2" id="KW-0472">Membrane</keyword>
<dbReference type="Proteomes" id="UP000292957">
    <property type="component" value="Unassembled WGS sequence"/>
</dbReference>
<feature type="transmembrane region" description="Helical" evidence="2">
    <location>
        <begin position="42"/>
        <end position="62"/>
    </location>
</feature>
<reference evidence="4" key="1">
    <citation type="submission" date="2019-01" db="EMBL/GenBank/DDBJ databases">
        <title>Draft genome sequences of three monokaryotic isolates of the white-rot basidiomycete fungus Dichomitus squalens.</title>
        <authorList>
            <consortium name="DOE Joint Genome Institute"/>
            <person name="Lopez S.C."/>
            <person name="Andreopoulos B."/>
            <person name="Pangilinan J."/>
            <person name="Lipzen A."/>
            <person name="Riley R."/>
            <person name="Ahrendt S."/>
            <person name="Ng V."/>
            <person name="Barry K."/>
            <person name="Daum C."/>
            <person name="Grigoriev I.V."/>
            <person name="Hilden K.S."/>
            <person name="Makela M.R."/>
            <person name="de Vries R.P."/>
        </authorList>
    </citation>
    <scope>NUCLEOTIDE SEQUENCE [LARGE SCALE GENOMIC DNA]</scope>
    <source>
        <strain evidence="4">OM18370.1</strain>
    </source>
</reference>
<keyword evidence="2" id="KW-0812">Transmembrane</keyword>
<evidence type="ECO:0000256" key="3">
    <source>
        <dbReference type="SAM" id="SignalP"/>
    </source>
</evidence>
<protein>
    <submittedName>
        <fullName evidence="4">Uncharacterized protein</fullName>
    </submittedName>
</protein>
<feature type="chain" id="PRO_5020853339" evidence="3">
    <location>
        <begin position="27"/>
        <end position="183"/>
    </location>
</feature>
<name>A0A4Q9M7J8_9APHY</name>